<gene>
    <name evidence="1" type="ORF">CRENPOLYSF2_180005</name>
</gene>
<keyword evidence="2" id="KW-1185">Reference proteome</keyword>
<evidence type="ECO:0000313" key="2">
    <source>
        <dbReference type="Proteomes" id="UP000195442"/>
    </source>
</evidence>
<evidence type="ECO:0000313" key="1">
    <source>
        <dbReference type="EMBL" id="SJM90721.1"/>
    </source>
</evidence>
<organism evidence="1 2">
    <name type="scientific">Crenothrix polyspora</name>
    <dbReference type="NCBI Taxonomy" id="360316"/>
    <lineage>
        <taxon>Bacteria</taxon>
        <taxon>Pseudomonadati</taxon>
        <taxon>Pseudomonadota</taxon>
        <taxon>Gammaproteobacteria</taxon>
        <taxon>Methylococcales</taxon>
        <taxon>Crenotrichaceae</taxon>
        <taxon>Crenothrix</taxon>
    </lineage>
</organism>
<dbReference type="EMBL" id="FUKJ01000090">
    <property type="protein sequence ID" value="SJM90721.1"/>
    <property type="molecule type" value="Genomic_DNA"/>
</dbReference>
<dbReference type="AlphaFoldDB" id="A0A1R4H3W9"/>
<name>A0A1R4H3W9_9GAMM</name>
<protein>
    <submittedName>
        <fullName evidence="1">Uncharacterized protein</fullName>
    </submittedName>
</protein>
<dbReference type="Proteomes" id="UP000195442">
    <property type="component" value="Unassembled WGS sequence"/>
</dbReference>
<reference evidence="2" key="1">
    <citation type="submission" date="2017-02" db="EMBL/GenBank/DDBJ databases">
        <authorList>
            <person name="Daims H."/>
        </authorList>
    </citation>
    <scope>NUCLEOTIDE SEQUENCE [LARGE SCALE GENOMIC DNA]</scope>
</reference>
<proteinExistence type="predicted"/>
<sequence>MMASIFLIVIFLNLNLFFRPMVKYRVGLIQYIYSPKYLKRSRTKQLLSTTGCHKHINIMNQWQKRRPS</sequence>
<accession>A0A1R4H3W9</accession>